<feature type="domain" description="Glycosyltransferase 2-like" evidence="3">
    <location>
        <begin position="5"/>
        <end position="161"/>
    </location>
</feature>
<dbReference type="RefSeq" id="WP_271870607.1">
    <property type="nucleotide sequence ID" value="NZ_JAOTGU010000015.1"/>
</dbReference>
<dbReference type="InterPro" id="IPR029044">
    <property type="entry name" value="Nucleotide-diphossugar_trans"/>
</dbReference>
<reference evidence="4" key="1">
    <citation type="journal article" date="2022" name="Microorganisms">
        <title>Antibiotic Susceptibility, Resistance Gene Determinants and Corresponding Genomic Regions in Lactobacillus amylovorus Isolates Derived from Wild Boars and Domestic Pigs.</title>
        <authorList>
            <person name="Moravkova M."/>
            <person name="Kostovova I."/>
            <person name="Kavanova K."/>
            <person name="Pechar R."/>
            <person name="Stanek S."/>
            <person name="Brychta A."/>
            <person name="Zeman M."/>
            <person name="Kubasova T."/>
        </authorList>
    </citation>
    <scope>NUCLEOTIDE SEQUENCE</scope>
    <source>
        <strain evidence="4">M356A</strain>
    </source>
</reference>
<dbReference type="AlphaFoldDB" id="A0A9X4AE49"/>
<proteinExistence type="predicted"/>
<dbReference type="SUPFAM" id="SSF53448">
    <property type="entry name" value="Nucleotide-diphospho-sugar transferases"/>
    <property type="match status" value="1"/>
</dbReference>
<keyword evidence="2" id="KW-0808">Transferase</keyword>
<name>A0A9X4AE49_LACAM</name>
<gene>
    <name evidence="4" type="ORF">ODV15_08995</name>
</gene>
<dbReference type="InterPro" id="IPR001173">
    <property type="entry name" value="Glyco_trans_2-like"/>
</dbReference>
<evidence type="ECO:0000259" key="3">
    <source>
        <dbReference type="Pfam" id="PF00535"/>
    </source>
</evidence>
<dbReference type="CDD" id="cd00761">
    <property type="entry name" value="Glyco_tranf_GTA_type"/>
    <property type="match status" value="1"/>
</dbReference>
<evidence type="ECO:0000313" key="5">
    <source>
        <dbReference type="Proteomes" id="UP001143700"/>
    </source>
</evidence>
<dbReference type="Gene3D" id="3.90.550.10">
    <property type="entry name" value="Spore Coat Polysaccharide Biosynthesis Protein SpsA, Chain A"/>
    <property type="match status" value="1"/>
</dbReference>
<dbReference type="Proteomes" id="UP001143700">
    <property type="component" value="Unassembled WGS sequence"/>
</dbReference>
<dbReference type="PANTHER" id="PTHR22916:SF51">
    <property type="entry name" value="GLYCOSYLTRANSFERASE EPSH-RELATED"/>
    <property type="match status" value="1"/>
</dbReference>
<accession>A0A9X4AE49</accession>
<protein>
    <submittedName>
        <fullName evidence="4">Glycosyltransferase</fullName>
    </submittedName>
</protein>
<comment type="caution">
    <text evidence="4">The sequence shown here is derived from an EMBL/GenBank/DDBJ whole genome shotgun (WGS) entry which is preliminary data.</text>
</comment>
<evidence type="ECO:0000256" key="1">
    <source>
        <dbReference type="ARBA" id="ARBA00022676"/>
    </source>
</evidence>
<keyword evidence="1" id="KW-0328">Glycosyltransferase</keyword>
<dbReference type="Pfam" id="PF00535">
    <property type="entry name" value="Glycos_transf_2"/>
    <property type="match status" value="1"/>
</dbReference>
<dbReference type="PANTHER" id="PTHR22916">
    <property type="entry name" value="GLYCOSYLTRANSFERASE"/>
    <property type="match status" value="1"/>
</dbReference>
<evidence type="ECO:0000256" key="2">
    <source>
        <dbReference type="ARBA" id="ARBA00022679"/>
    </source>
</evidence>
<evidence type="ECO:0000313" key="4">
    <source>
        <dbReference type="EMBL" id="MDB6262681.1"/>
    </source>
</evidence>
<dbReference type="GO" id="GO:0016757">
    <property type="term" value="F:glycosyltransferase activity"/>
    <property type="evidence" value="ECO:0007669"/>
    <property type="project" value="UniProtKB-KW"/>
</dbReference>
<sequence length="327" mass="38497">MIDISFIVPAYNCSDSISRAVKSIETNNKNINYEILIVENGSTDNTNSIIEQLAKENKYIKIFHSKKGVSRARNFGIKNAQGKWLFFLDADDYLIDKIDILKNSDLIIWNYKVAQRKKELSAFIKNIKSSDKIKQTIVHMLNDPTKFMTVWGKLFNREIIEKNKLWFDESVEVGEDSEFLLQYLLKIKTITFSSKYIYLYSTDNYSTTRSQDIRLIDKYQRSMRVIWNKSQSLPLDIKQAINGYISINFIVAVVRGIYVQKISFWEKDKRMKGYAQRFPFKDAINKLALDKNRNPKLMPIFLIKYHLSWLANMIFQIRSLQNKRSNK</sequence>
<reference evidence="4" key="2">
    <citation type="submission" date="2022-10" db="EMBL/GenBank/DDBJ databases">
        <authorList>
            <person name="Kostovova I."/>
            <person name="Moravkova M."/>
            <person name="Pechar R."/>
        </authorList>
    </citation>
    <scope>NUCLEOTIDE SEQUENCE</scope>
    <source>
        <strain evidence="4">M356A</strain>
    </source>
</reference>
<dbReference type="EMBL" id="JAOTGU010000015">
    <property type="protein sequence ID" value="MDB6262681.1"/>
    <property type="molecule type" value="Genomic_DNA"/>
</dbReference>
<organism evidence="4 5">
    <name type="scientific">Lactobacillus amylovorus</name>
    <dbReference type="NCBI Taxonomy" id="1604"/>
    <lineage>
        <taxon>Bacteria</taxon>
        <taxon>Bacillati</taxon>
        <taxon>Bacillota</taxon>
        <taxon>Bacilli</taxon>
        <taxon>Lactobacillales</taxon>
        <taxon>Lactobacillaceae</taxon>
        <taxon>Lactobacillus</taxon>
    </lineage>
</organism>